<dbReference type="InterPro" id="IPR012899">
    <property type="entry name" value="LTXXQ"/>
</dbReference>
<dbReference type="EMBL" id="WNKX01000002">
    <property type="protein sequence ID" value="MTW09640.1"/>
    <property type="molecule type" value="Genomic_DNA"/>
</dbReference>
<reference evidence="1 2" key="1">
    <citation type="submission" date="2019-11" db="EMBL/GenBank/DDBJ databases">
        <title>Type strains purchased from KCTC, JCM and DSMZ.</title>
        <authorList>
            <person name="Lu H."/>
        </authorList>
    </citation>
    <scope>NUCLEOTIDE SEQUENCE [LARGE SCALE GENOMIC DNA]</scope>
    <source>
        <strain evidence="1 2">JCM 31587</strain>
    </source>
</reference>
<accession>A0A6L6QBP3</accession>
<dbReference type="AlphaFoldDB" id="A0A6L6QBP3"/>
<sequence length="177" mass="20064">MLPCAVREHIFTSSFLKGLKMKTLHKAFAIGAAIISFGVAALPAMAEEGPQHQYAATKFDPVKMQERMDQHAKRMHDALKITPAQEGAWQAYMSAMKSNMPQRGQFDRAAFKDMPAPQRMEKHIEMAKAHIARMESNLAATKTFYATLTPEQQKVFDEKASHFGHREHGRMMQHHSQ</sequence>
<proteinExistence type="predicted"/>
<comment type="caution">
    <text evidence="1">The sequence shown here is derived from an EMBL/GenBank/DDBJ whole genome shotgun (WGS) entry which is preliminary data.</text>
</comment>
<gene>
    <name evidence="1" type="ORF">GM658_03420</name>
</gene>
<dbReference type="OrthoDB" id="5298564at2"/>
<evidence type="ECO:0000313" key="2">
    <source>
        <dbReference type="Proteomes" id="UP000472320"/>
    </source>
</evidence>
<name>A0A6L6QBP3_9BURK</name>
<keyword evidence="2" id="KW-1185">Reference proteome</keyword>
<dbReference type="GO" id="GO:0042597">
    <property type="term" value="C:periplasmic space"/>
    <property type="evidence" value="ECO:0007669"/>
    <property type="project" value="InterPro"/>
</dbReference>
<evidence type="ECO:0008006" key="3">
    <source>
        <dbReference type="Google" id="ProtNLM"/>
    </source>
</evidence>
<dbReference type="Pfam" id="PF07813">
    <property type="entry name" value="LTXXQ"/>
    <property type="match status" value="1"/>
</dbReference>
<dbReference type="Proteomes" id="UP000472320">
    <property type="component" value="Unassembled WGS sequence"/>
</dbReference>
<evidence type="ECO:0000313" key="1">
    <source>
        <dbReference type="EMBL" id="MTW09640.1"/>
    </source>
</evidence>
<dbReference type="Gene3D" id="1.20.120.1490">
    <property type="match status" value="1"/>
</dbReference>
<organism evidence="1 2">
    <name type="scientific">Massilia eburnea</name>
    <dbReference type="NCBI Taxonomy" id="1776165"/>
    <lineage>
        <taxon>Bacteria</taxon>
        <taxon>Pseudomonadati</taxon>
        <taxon>Pseudomonadota</taxon>
        <taxon>Betaproteobacteria</taxon>
        <taxon>Burkholderiales</taxon>
        <taxon>Oxalobacteraceae</taxon>
        <taxon>Telluria group</taxon>
        <taxon>Massilia</taxon>
    </lineage>
</organism>
<protein>
    <recommendedName>
        <fullName evidence="3">LTXXQ motif family protein</fullName>
    </recommendedName>
</protein>